<evidence type="ECO:0000256" key="5">
    <source>
        <dbReference type="RuleBase" id="RU361277"/>
    </source>
</evidence>
<sequence length="348" mass="36904">MKALTLPRPETIVYEEVCDPELVYPTDAIIRVRATAICGSDLHLYHGRTGTLSVPMPIGHEYVGVVEATGTSVRKFQVGARVTGSFFSSCGNCWACARGLFTQCEALQLFGFGPRLGNLAGTQAERVRIPYADVTLIAVPDDVSDEAGLTVGDIASTAYFAVDRACIRPGDVVAVVGLGPVGLLAVELAYIFGAAQVLALDLVPDRLTQARQRGAVPIVANENAEHIVRDVTRGRGADAVIEAVGSADSLALAIRVARGFATISSAGVFTEGKIPVAMARAFAKDLTLRAGMCNVPAVASAVMSLVQKGRLHPERLFTHHLTLSDGERAYQLFSERKALKVLLRTASS</sequence>
<dbReference type="Pfam" id="PF08240">
    <property type="entry name" value="ADH_N"/>
    <property type="match status" value="1"/>
</dbReference>
<evidence type="ECO:0000259" key="6">
    <source>
        <dbReference type="SMART" id="SM00829"/>
    </source>
</evidence>
<dbReference type="Gene3D" id="3.90.180.10">
    <property type="entry name" value="Medium-chain alcohol dehydrogenases, catalytic domain"/>
    <property type="match status" value="1"/>
</dbReference>
<dbReference type="InterPro" id="IPR013154">
    <property type="entry name" value="ADH-like_N"/>
</dbReference>
<reference evidence="7 8" key="1">
    <citation type="journal article" date="2014" name="BMC Genomics">
        <title>Comparison of environmental and isolate Sulfobacillus genomes reveals diverse carbon, sulfur, nitrogen, and hydrogen metabolisms.</title>
        <authorList>
            <person name="Justice N.B."/>
            <person name="Norman A."/>
            <person name="Brown C.T."/>
            <person name="Singh A."/>
            <person name="Thomas B.C."/>
            <person name="Banfield J.F."/>
        </authorList>
    </citation>
    <scope>NUCLEOTIDE SEQUENCE [LARGE SCALE GENOMIC DNA]</scope>
    <source>
        <strain evidence="7">AMDSBA3</strain>
    </source>
</reference>
<proteinExistence type="inferred from homology"/>
<dbReference type="EMBL" id="PXYV01000014">
    <property type="protein sequence ID" value="PSR22648.1"/>
    <property type="molecule type" value="Genomic_DNA"/>
</dbReference>
<dbReference type="InterPro" id="IPR013149">
    <property type="entry name" value="ADH-like_C"/>
</dbReference>
<dbReference type="InterPro" id="IPR002328">
    <property type="entry name" value="ADH_Zn_CS"/>
</dbReference>
<dbReference type="AlphaFoldDB" id="A0A2T2WK76"/>
<dbReference type="SUPFAM" id="SSF51735">
    <property type="entry name" value="NAD(P)-binding Rossmann-fold domains"/>
    <property type="match status" value="1"/>
</dbReference>
<dbReference type="InterPro" id="IPR036291">
    <property type="entry name" value="NAD(P)-bd_dom_sf"/>
</dbReference>
<gene>
    <name evidence="7" type="ORF">C7B45_06235</name>
</gene>
<dbReference type="InterPro" id="IPR011032">
    <property type="entry name" value="GroES-like_sf"/>
</dbReference>
<dbReference type="PROSITE" id="PS00059">
    <property type="entry name" value="ADH_ZINC"/>
    <property type="match status" value="1"/>
</dbReference>
<comment type="cofactor">
    <cofactor evidence="1 5">
        <name>Zn(2+)</name>
        <dbReference type="ChEBI" id="CHEBI:29105"/>
    </cofactor>
</comment>
<evidence type="ECO:0000256" key="1">
    <source>
        <dbReference type="ARBA" id="ARBA00001947"/>
    </source>
</evidence>
<name>A0A2T2WK76_9FIRM</name>
<keyword evidence="2 5" id="KW-0479">Metal-binding</keyword>
<evidence type="ECO:0000256" key="4">
    <source>
        <dbReference type="ARBA" id="ARBA00023002"/>
    </source>
</evidence>
<dbReference type="Gene3D" id="3.40.50.720">
    <property type="entry name" value="NAD(P)-binding Rossmann-like Domain"/>
    <property type="match status" value="1"/>
</dbReference>
<dbReference type="GO" id="GO:0008270">
    <property type="term" value="F:zinc ion binding"/>
    <property type="evidence" value="ECO:0007669"/>
    <property type="project" value="InterPro"/>
</dbReference>
<comment type="similarity">
    <text evidence="5">Belongs to the zinc-containing alcohol dehydrogenase family.</text>
</comment>
<dbReference type="SUPFAM" id="SSF50129">
    <property type="entry name" value="GroES-like"/>
    <property type="match status" value="1"/>
</dbReference>
<dbReference type="Proteomes" id="UP000241848">
    <property type="component" value="Unassembled WGS sequence"/>
</dbReference>
<evidence type="ECO:0000256" key="3">
    <source>
        <dbReference type="ARBA" id="ARBA00022833"/>
    </source>
</evidence>
<protein>
    <submittedName>
        <fullName evidence="7">Alcohol dehydrogenase</fullName>
    </submittedName>
</protein>
<organism evidence="7 8">
    <name type="scientific">Sulfobacillus acidophilus</name>
    <dbReference type="NCBI Taxonomy" id="53633"/>
    <lineage>
        <taxon>Bacteria</taxon>
        <taxon>Bacillati</taxon>
        <taxon>Bacillota</taxon>
        <taxon>Clostridia</taxon>
        <taxon>Eubacteriales</taxon>
        <taxon>Clostridiales Family XVII. Incertae Sedis</taxon>
        <taxon>Sulfobacillus</taxon>
    </lineage>
</organism>
<keyword evidence="3 5" id="KW-0862">Zinc</keyword>
<dbReference type="SMART" id="SM00829">
    <property type="entry name" value="PKS_ER"/>
    <property type="match status" value="1"/>
</dbReference>
<evidence type="ECO:0000256" key="2">
    <source>
        <dbReference type="ARBA" id="ARBA00022723"/>
    </source>
</evidence>
<comment type="caution">
    <text evidence="7">The sequence shown here is derived from an EMBL/GenBank/DDBJ whole genome shotgun (WGS) entry which is preliminary data.</text>
</comment>
<accession>A0A2T2WK76</accession>
<feature type="domain" description="Enoyl reductase (ER)" evidence="6">
    <location>
        <begin position="7"/>
        <end position="343"/>
    </location>
</feature>
<dbReference type="GO" id="GO:0016491">
    <property type="term" value="F:oxidoreductase activity"/>
    <property type="evidence" value="ECO:0007669"/>
    <property type="project" value="UniProtKB-KW"/>
</dbReference>
<dbReference type="InterPro" id="IPR020843">
    <property type="entry name" value="ER"/>
</dbReference>
<keyword evidence="4" id="KW-0560">Oxidoreductase</keyword>
<dbReference type="Pfam" id="PF00107">
    <property type="entry name" value="ADH_zinc_N"/>
    <property type="match status" value="1"/>
</dbReference>
<evidence type="ECO:0000313" key="7">
    <source>
        <dbReference type="EMBL" id="PSR22648.1"/>
    </source>
</evidence>
<dbReference type="PANTHER" id="PTHR42813:SF2">
    <property type="entry name" value="DEHYDROGENASE, ZINC-CONTAINING, PUTATIVE (AFU_ORTHOLOGUE AFUA_2G02810)-RELATED"/>
    <property type="match status" value="1"/>
</dbReference>
<evidence type="ECO:0000313" key="8">
    <source>
        <dbReference type="Proteomes" id="UP000241848"/>
    </source>
</evidence>
<dbReference type="PANTHER" id="PTHR42813">
    <property type="entry name" value="ZINC-TYPE ALCOHOL DEHYDROGENASE-LIKE"/>
    <property type="match status" value="1"/>
</dbReference>